<feature type="active site" description="Nucleophile" evidence="10">
    <location>
        <position position="113"/>
    </location>
</feature>
<dbReference type="InterPro" id="IPR023382">
    <property type="entry name" value="MnmA-like_central_sf"/>
</dbReference>
<comment type="similarity">
    <text evidence="10">Belongs to the MnmA/TRMU family.</text>
</comment>
<comment type="function">
    <text evidence="10">Catalyzes the 2-thiolation of uridine at the wobble position (U34) of tRNA, leading to the formation of s(2)U34.</text>
</comment>
<dbReference type="InterPro" id="IPR004506">
    <property type="entry name" value="MnmA-like"/>
</dbReference>
<dbReference type="GO" id="GO:0005524">
    <property type="term" value="F:ATP binding"/>
    <property type="evidence" value="ECO:0007669"/>
    <property type="project" value="UniProtKB-KW"/>
</dbReference>
<comment type="catalytic activity">
    <reaction evidence="9 10">
        <text>S-sulfanyl-L-cysteinyl-[protein] + uridine(34) in tRNA + AH2 + ATP = 2-thiouridine(34) in tRNA + L-cysteinyl-[protein] + A + AMP + diphosphate + H(+)</text>
        <dbReference type="Rhea" id="RHEA:47032"/>
        <dbReference type="Rhea" id="RHEA-COMP:10131"/>
        <dbReference type="Rhea" id="RHEA-COMP:11726"/>
        <dbReference type="Rhea" id="RHEA-COMP:11727"/>
        <dbReference type="Rhea" id="RHEA-COMP:11728"/>
        <dbReference type="ChEBI" id="CHEBI:13193"/>
        <dbReference type="ChEBI" id="CHEBI:15378"/>
        <dbReference type="ChEBI" id="CHEBI:17499"/>
        <dbReference type="ChEBI" id="CHEBI:29950"/>
        <dbReference type="ChEBI" id="CHEBI:30616"/>
        <dbReference type="ChEBI" id="CHEBI:33019"/>
        <dbReference type="ChEBI" id="CHEBI:61963"/>
        <dbReference type="ChEBI" id="CHEBI:65315"/>
        <dbReference type="ChEBI" id="CHEBI:87170"/>
        <dbReference type="ChEBI" id="CHEBI:456215"/>
        <dbReference type="EC" id="2.8.1.13"/>
    </reaction>
</comment>
<dbReference type="EMBL" id="PFEU01000018">
    <property type="protein sequence ID" value="PJE76506.1"/>
    <property type="molecule type" value="Genomic_DNA"/>
</dbReference>
<dbReference type="Pfam" id="PF20258">
    <property type="entry name" value="tRNA_Me_trans_C"/>
    <property type="match status" value="1"/>
</dbReference>
<evidence type="ECO:0000259" key="12">
    <source>
        <dbReference type="Pfam" id="PF20259"/>
    </source>
</evidence>
<keyword evidence="3 10" id="KW-0808">Transferase</keyword>
<reference evidence="14" key="1">
    <citation type="submission" date="2017-09" db="EMBL/GenBank/DDBJ databases">
        <title>Depth-based differentiation of microbial function through sediment-hosted aquifers and enrichment of novel symbionts in the deep terrestrial subsurface.</title>
        <authorList>
            <person name="Probst A.J."/>
            <person name="Ladd B."/>
            <person name="Jarett J.K."/>
            <person name="Geller-Mcgrath D.E."/>
            <person name="Sieber C.M.K."/>
            <person name="Emerson J.B."/>
            <person name="Anantharaman K."/>
            <person name="Thomas B.C."/>
            <person name="Malmstrom R."/>
            <person name="Stieglmeier M."/>
            <person name="Klingl A."/>
            <person name="Woyke T."/>
            <person name="Ryan C.M."/>
            <person name="Banfield J.F."/>
        </authorList>
    </citation>
    <scope>NUCLEOTIDE SEQUENCE [LARGE SCALE GENOMIC DNA]</scope>
</reference>
<dbReference type="HAMAP" id="MF_00144">
    <property type="entry name" value="tRNA_thiouridyl_MnmA"/>
    <property type="match status" value="1"/>
</dbReference>
<dbReference type="NCBIfam" id="TIGR00420">
    <property type="entry name" value="trmU"/>
    <property type="match status" value="1"/>
</dbReference>
<dbReference type="InterPro" id="IPR046884">
    <property type="entry name" value="MnmA-like_central"/>
</dbReference>
<dbReference type="EC" id="2.8.1.13" evidence="10"/>
<keyword evidence="4 10" id="KW-0819">tRNA processing</keyword>
<proteinExistence type="inferred from homology"/>
<evidence type="ECO:0000256" key="4">
    <source>
        <dbReference type="ARBA" id="ARBA00022694"/>
    </source>
</evidence>
<dbReference type="Pfam" id="PF20259">
    <property type="entry name" value="tRNA_Me_trans_M"/>
    <property type="match status" value="1"/>
</dbReference>
<keyword evidence="1 10" id="KW-0963">Cytoplasm</keyword>
<evidence type="ECO:0000256" key="10">
    <source>
        <dbReference type="HAMAP-Rule" id="MF_00144"/>
    </source>
</evidence>
<dbReference type="FunFam" id="3.40.50.620:FF:000115">
    <property type="entry name" value="tRNA-specific 2-thiouridylase MnmA"/>
    <property type="match status" value="1"/>
</dbReference>
<sequence length="359" mass="40311">MNKQKVLLGMSGGVDSSVSAILLIEQGYEVIGAFMKNWSGSVCGPRSTDEEQVGEEFKECGWKEERRDAARVAAKLGIPFVTFDFEEEYRRDVVESMFREFEAGRTPNPDVMCNKYIKFDRFMKEADRLKCDFVATGHYARSIDGMLYTGLDTNKDQSYFLWAMNPEVVSRVLFPIGEMEKSEVRKKAKEHGLEVADKKDSTGICFVGEVDMRTFLQERLPKNPGNVVTVDGEVIGTHEGLAFYTFGQRQGLGIGGGTPYYVVEKRVETNELVVSSNYHPALFKKSLTASQLNWFEKPTAPYACLARIRYRQTSQECTITSLSDDQIEVTFHEPQRAVTPGQSIVLYAGEKVLGGGIIE</sequence>
<evidence type="ECO:0000256" key="2">
    <source>
        <dbReference type="ARBA" id="ARBA00022555"/>
    </source>
</evidence>
<feature type="binding site" evidence="10">
    <location>
        <begin position="9"/>
        <end position="16"/>
    </location>
    <ligand>
        <name>ATP</name>
        <dbReference type="ChEBI" id="CHEBI:30616"/>
    </ligand>
</feature>
<dbReference type="Gene3D" id="3.40.50.620">
    <property type="entry name" value="HUPs"/>
    <property type="match status" value="1"/>
</dbReference>
<evidence type="ECO:0000313" key="13">
    <source>
        <dbReference type="EMBL" id="PJE76506.1"/>
    </source>
</evidence>
<dbReference type="FunFam" id="2.30.30.280:FF:000001">
    <property type="entry name" value="tRNA-specific 2-thiouridylase MnmA"/>
    <property type="match status" value="1"/>
</dbReference>
<gene>
    <name evidence="10" type="primary">mnmA</name>
    <name evidence="13" type="ORF">COV05_04015</name>
</gene>
<name>A0A2M8LGI6_9BACT</name>
<comment type="subcellular location">
    <subcellularLocation>
        <location evidence="10">Cytoplasm</location>
    </subcellularLocation>
</comment>
<dbReference type="PANTHER" id="PTHR11933:SF5">
    <property type="entry name" value="MITOCHONDRIAL TRNA-SPECIFIC 2-THIOURIDYLASE 1"/>
    <property type="match status" value="1"/>
</dbReference>
<dbReference type="GO" id="GO:0103016">
    <property type="term" value="F:tRNA-uridine 2-sulfurtransferase activity"/>
    <property type="evidence" value="ECO:0007669"/>
    <property type="project" value="UniProtKB-EC"/>
</dbReference>
<feature type="domain" description="tRNA-specific 2-thiouridylase MnmA-like central" evidence="12">
    <location>
        <begin position="214"/>
        <end position="275"/>
    </location>
</feature>
<keyword evidence="2 10" id="KW-0820">tRNA-binding</keyword>
<evidence type="ECO:0000256" key="9">
    <source>
        <dbReference type="ARBA" id="ARBA00051542"/>
    </source>
</evidence>
<dbReference type="PANTHER" id="PTHR11933">
    <property type="entry name" value="TRNA 5-METHYLAMINOMETHYL-2-THIOURIDYLATE -METHYLTRANSFERASE"/>
    <property type="match status" value="1"/>
</dbReference>
<evidence type="ECO:0000256" key="5">
    <source>
        <dbReference type="ARBA" id="ARBA00022741"/>
    </source>
</evidence>
<dbReference type="Gene3D" id="2.30.30.280">
    <property type="entry name" value="Adenine nucleotide alpha hydrolases-like domains"/>
    <property type="match status" value="1"/>
</dbReference>
<protein>
    <recommendedName>
        <fullName evidence="10">tRNA-specific 2-thiouridylase MnmA</fullName>
        <ecNumber evidence="10">2.8.1.13</ecNumber>
    </recommendedName>
</protein>
<feature type="region of interest" description="Interaction with target base in tRNA" evidence="10">
    <location>
        <begin position="108"/>
        <end position="110"/>
    </location>
</feature>
<dbReference type="Gene3D" id="2.40.30.10">
    <property type="entry name" value="Translation factors"/>
    <property type="match status" value="1"/>
</dbReference>
<keyword evidence="5 10" id="KW-0547">Nucleotide-binding</keyword>
<evidence type="ECO:0000256" key="6">
    <source>
        <dbReference type="ARBA" id="ARBA00022840"/>
    </source>
</evidence>
<dbReference type="InterPro" id="IPR046885">
    <property type="entry name" value="MnmA-like_C"/>
</dbReference>
<keyword evidence="7 10" id="KW-0694">RNA-binding</keyword>
<feature type="region of interest" description="Interaction with tRNA" evidence="10">
    <location>
        <begin position="309"/>
        <end position="310"/>
    </location>
</feature>
<dbReference type="SUPFAM" id="SSF52402">
    <property type="entry name" value="Adenine nucleotide alpha hydrolases-like"/>
    <property type="match status" value="1"/>
</dbReference>
<dbReference type="GO" id="GO:0005737">
    <property type="term" value="C:cytoplasm"/>
    <property type="evidence" value="ECO:0007669"/>
    <property type="project" value="UniProtKB-SubCell"/>
</dbReference>
<dbReference type="CDD" id="cd01998">
    <property type="entry name" value="MnmA_TRMU-like"/>
    <property type="match status" value="1"/>
</dbReference>
<dbReference type="Proteomes" id="UP000231436">
    <property type="component" value="Unassembled WGS sequence"/>
</dbReference>
<evidence type="ECO:0000256" key="1">
    <source>
        <dbReference type="ARBA" id="ARBA00022490"/>
    </source>
</evidence>
<evidence type="ECO:0000259" key="11">
    <source>
        <dbReference type="Pfam" id="PF20258"/>
    </source>
</evidence>
<dbReference type="AlphaFoldDB" id="A0A2M8LGI6"/>
<dbReference type="GO" id="GO:0002143">
    <property type="term" value="P:tRNA wobble position uridine thiolation"/>
    <property type="evidence" value="ECO:0007669"/>
    <property type="project" value="TreeGrafter"/>
</dbReference>
<feature type="site" description="Interaction with tRNA" evidence="10">
    <location>
        <position position="342"/>
    </location>
</feature>
<keyword evidence="8" id="KW-1015">Disulfide bond</keyword>
<organism evidence="13 14">
    <name type="scientific">Candidatus Uhrbacteria bacterium CG10_big_fil_rev_8_21_14_0_10_48_16</name>
    <dbReference type="NCBI Taxonomy" id="1975038"/>
    <lineage>
        <taxon>Bacteria</taxon>
        <taxon>Candidatus Uhriibacteriota</taxon>
    </lineage>
</organism>
<feature type="site" description="Interaction with tRNA" evidence="10">
    <location>
        <position position="138"/>
    </location>
</feature>
<dbReference type="Pfam" id="PF03054">
    <property type="entry name" value="tRNA_Me_trans"/>
    <property type="match status" value="1"/>
</dbReference>
<evidence type="ECO:0000313" key="14">
    <source>
        <dbReference type="Proteomes" id="UP000231436"/>
    </source>
</evidence>
<evidence type="ECO:0000256" key="3">
    <source>
        <dbReference type="ARBA" id="ARBA00022679"/>
    </source>
</evidence>
<comment type="caution">
    <text evidence="10">Lacks conserved residue(s) required for the propagation of feature annotation.</text>
</comment>
<feature type="region of interest" description="Interaction with tRNA" evidence="10">
    <location>
        <begin position="155"/>
        <end position="157"/>
    </location>
</feature>
<accession>A0A2M8LGI6</accession>
<evidence type="ECO:0000256" key="7">
    <source>
        <dbReference type="ARBA" id="ARBA00022884"/>
    </source>
</evidence>
<dbReference type="InterPro" id="IPR014729">
    <property type="entry name" value="Rossmann-like_a/b/a_fold"/>
</dbReference>
<keyword evidence="6 10" id="KW-0067">ATP-binding</keyword>
<feature type="binding site" evidence="10">
    <location>
        <position position="35"/>
    </location>
    <ligand>
        <name>ATP</name>
        <dbReference type="ChEBI" id="CHEBI:30616"/>
    </ligand>
</feature>
<evidence type="ECO:0000256" key="8">
    <source>
        <dbReference type="ARBA" id="ARBA00023157"/>
    </source>
</evidence>
<dbReference type="FunFam" id="2.40.30.10:FF:000023">
    <property type="entry name" value="tRNA-specific 2-thiouridylase MnmA"/>
    <property type="match status" value="1"/>
</dbReference>
<comment type="caution">
    <text evidence="13">The sequence shown here is derived from an EMBL/GenBank/DDBJ whole genome shotgun (WGS) entry which is preliminary data.</text>
</comment>
<feature type="active site" description="Cysteine persulfide intermediate" evidence="10">
    <location>
        <position position="205"/>
    </location>
</feature>
<dbReference type="GO" id="GO:0000049">
    <property type="term" value="F:tRNA binding"/>
    <property type="evidence" value="ECO:0007669"/>
    <property type="project" value="UniProtKB-KW"/>
</dbReference>
<feature type="binding site" evidence="10">
    <location>
        <position position="137"/>
    </location>
    <ligand>
        <name>ATP</name>
        <dbReference type="ChEBI" id="CHEBI:30616"/>
    </ligand>
</feature>
<dbReference type="NCBIfam" id="NF001138">
    <property type="entry name" value="PRK00143.1"/>
    <property type="match status" value="1"/>
</dbReference>
<feature type="domain" description="tRNA-specific 2-thiouridylase MnmA-like C-terminal" evidence="11">
    <location>
        <begin position="285"/>
        <end position="358"/>
    </location>
</feature>